<dbReference type="PROSITE" id="PS00502">
    <property type="entry name" value="POLYGALACTURONASE"/>
    <property type="match status" value="1"/>
</dbReference>
<dbReference type="InterPro" id="IPR051801">
    <property type="entry name" value="GH28_Enzymes"/>
</dbReference>
<dbReference type="GO" id="GO:0004650">
    <property type="term" value="F:polygalacturonase activity"/>
    <property type="evidence" value="ECO:0007669"/>
    <property type="project" value="InterPro"/>
</dbReference>
<dbReference type="Proteomes" id="UP001169760">
    <property type="component" value="Unassembled WGS sequence"/>
</dbReference>
<protein>
    <submittedName>
        <fullName evidence="2">Glycoside hydrolase family 28 protein</fullName>
    </submittedName>
</protein>
<keyword evidence="1 2" id="KW-0378">Hydrolase</keyword>
<dbReference type="GO" id="GO:0005975">
    <property type="term" value="P:carbohydrate metabolic process"/>
    <property type="evidence" value="ECO:0007669"/>
    <property type="project" value="InterPro"/>
</dbReference>
<evidence type="ECO:0000313" key="3">
    <source>
        <dbReference type="Proteomes" id="UP001169760"/>
    </source>
</evidence>
<dbReference type="Pfam" id="PF00295">
    <property type="entry name" value="Glyco_hydro_28"/>
    <property type="match status" value="1"/>
</dbReference>
<name>A0AAW7X8P0_9GAMM</name>
<dbReference type="EMBL" id="JAUOPB010000012">
    <property type="protein sequence ID" value="MDO6424086.1"/>
    <property type="molecule type" value="Genomic_DNA"/>
</dbReference>
<organism evidence="2 3">
    <name type="scientific">Saccharophagus degradans</name>
    <dbReference type="NCBI Taxonomy" id="86304"/>
    <lineage>
        <taxon>Bacteria</taxon>
        <taxon>Pseudomonadati</taxon>
        <taxon>Pseudomonadota</taxon>
        <taxon>Gammaproteobacteria</taxon>
        <taxon>Cellvibrionales</taxon>
        <taxon>Cellvibrionaceae</taxon>
        <taxon>Saccharophagus</taxon>
    </lineage>
</organism>
<proteinExistence type="inferred from homology"/>
<dbReference type="PANTHER" id="PTHR31339">
    <property type="entry name" value="PECTIN LYASE-RELATED"/>
    <property type="match status" value="1"/>
</dbReference>
<keyword evidence="1" id="KW-0326">Glycosidase</keyword>
<dbReference type="PROSITE" id="PS51318">
    <property type="entry name" value="TAT"/>
    <property type="match status" value="1"/>
</dbReference>
<comment type="similarity">
    <text evidence="1">Belongs to the glycosyl hydrolase 28 family.</text>
</comment>
<accession>A0AAW7X8P0</accession>
<dbReference type="InterPro" id="IPR006311">
    <property type="entry name" value="TAT_signal"/>
</dbReference>
<dbReference type="AlphaFoldDB" id="A0AAW7X8P0"/>
<comment type="caution">
    <text evidence="2">The sequence shown here is derived from an EMBL/GenBank/DDBJ whole genome shotgun (WGS) entry which is preliminary data.</text>
</comment>
<gene>
    <name evidence="2" type="ORF">Q4521_16495</name>
</gene>
<dbReference type="SMART" id="SM00710">
    <property type="entry name" value="PbH1"/>
    <property type="match status" value="6"/>
</dbReference>
<dbReference type="PANTHER" id="PTHR31339:SF9">
    <property type="entry name" value="PLASMIN AND FIBRONECTIN-BINDING PROTEIN A"/>
    <property type="match status" value="1"/>
</dbReference>
<reference evidence="2" key="1">
    <citation type="submission" date="2023-07" db="EMBL/GenBank/DDBJ databases">
        <title>Genome content predicts the carbon catabolic preferences of heterotrophic bacteria.</title>
        <authorList>
            <person name="Gralka M."/>
        </authorList>
    </citation>
    <scope>NUCLEOTIDE SEQUENCE</scope>
    <source>
        <strain evidence="2">I3M17_2</strain>
    </source>
</reference>
<sequence>MYKISRRTTLKGLGLTCLAGCTTSLPTLEQNPWAFAQNIADNTTVPTFPNKEFNLLEFGGKEGSDNTLAFKKAIAACSNAGGGKVVVPAGRFETGAIHLESNVNLHISEGATIAFFTDPKYYLPAVFTRWEGMECMGYSPLIYAYGKTNIAITGKGTLDGQADPTHWWAWKGNKEWGVEGYPSQKESRNQLFAQAEAGDPVSERVYADGHYLRPSFVQPYKCENVLIEDITIINAPFWLLHPTLSQNVTVRGVHLESLGPNSDGCDPESCKNVVIENCFFNTGDDCIAIKSGRNNDGRRLATPTENVIIRNCKMEAGHGGVVIGSEISGGVRNVFAENNVMSSPDLEKGIRIKTNSVRGGLLENIYVRNCTIGEVQQAIVINFQYEEGDAGKFDPTVRNVEIRNLVCQHALQVFNIRGFERAPIQNFRIIDSTFVRGDNPGVIEHTTGLVIDNVQVNGKAFNI</sequence>
<dbReference type="InterPro" id="IPR006626">
    <property type="entry name" value="PbH1"/>
</dbReference>
<dbReference type="RefSeq" id="WP_216065686.1">
    <property type="nucleotide sequence ID" value="NZ_CP123764.1"/>
</dbReference>
<dbReference type="InterPro" id="IPR000743">
    <property type="entry name" value="Glyco_hydro_28"/>
</dbReference>
<evidence type="ECO:0000256" key="1">
    <source>
        <dbReference type="RuleBase" id="RU361169"/>
    </source>
</evidence>
<evidence type="ECO:0000313" key="2">
    <source>
        <dbReference type="EMBL" id="MDO6424086.1"/>
    </source>
</evidence>